<organism evidence="17 18">
    <name type="scientific">Thiobacillus sedimenti</name>
    <dbReference type="NCBI Taxonomy" id="3110231"/>
    <lineage>
        <taxon>Bacteria</taxon>
        <taxon>Pseudomonadati</taxon>
        <taxon>Pseudomonadota</taxon>
        <taxon>Betaproteobacteria</taxon>
        <taxon>Nitrosomonadales</taxon>
        <taxon>Thiobacillaceae</taxon>
        <taxon>Thiobacillus</taxon>
    </lineage>
</organism>
<dbReference type="InterPro" id="IPR017790">
    <property type="entry name" value="Penicillin-binding_protein_2"/>
</dbReference>
<dbReference type="InterPro" id="IPR036138">
    <property type="entry name" value="PBP_dimer_sf"/>
</dbReference>
<keyword evidence="5 14" id="KW-0121">Carboxypeptidase</keyword>
<evidence type="ECO:0000256" key="9">
    <source>
        <dbReference type="ARBA" id="ARBA00022960"/>
    </source>
</evidence>
<dbReference type="PANTHER" id="PTHR30627">
    <property type="entry name" value="PEPTIDOGLYCAN D,D-TRANSPEPTIDASE"/>
    <property type="match status" value="1"/>
</dbReference>
<feature type="active site" description="Acyl-ester intermediate" evidence="14">
    <location>
        <position position="330"/>
    </location>
</feature>
<evidence type="ECO:0000256" key="5">
    <source>
        <dbReference type="ARBA" id="ARBA00022645"/>
    </source>
</evidence>
<comment type="subcellular location">
    <subcellularLocation>
        <location evidence="2">Cell membrane</location>
    </subcellularLocation>
    <subcellularLocation>
        <location evidence="1">Membrane</location>
        <topology evidence="1">Single-pass membrane protein</topology>
    </subcellularLocation>
</comment>
<dbReference type="InterPro" id="IPR005311">
    <property type="entry name" value="PBP_dimer"/>
</dbReference>
<dbReference type="Pfam" id="PF00905">
    <property type="entry name" value="Transpeptidase"/>
    <property type="match status" value="1"/>
</dbReference>
<proteinExistence type="inferred from homology"/>
<evidence type="ECO:0000256" key="7">
    <source>
        <dbReference type="ARBA" id="ARBA00022692"/>
    </source>
</evidence>
<protein>
    <recommendedName>
        <fullName evidence="14">Peptidoglycan D,D-transpeptidase MrdA</fullName>
        <ecNumber evidence="14">3.4.16.4</ecNumber>
    </recommendedName>
    <alternativeName>
        <fullName evidence="14">Penicillin-binding protein 2</fullName>
        <shortName evidence="14">PBP-2</shortName>
    </alternativeName>
</protein>
<evidence type="ECO:0000256" key="2">
    <source>
        <dbReference type="ARBA" id="ARBA00004236"/>
    </source>
</evidence>
<keyword evidence="4 14" id="KW-0997">Cell inner membrane</keyword>
<dbReference type="EC" id="3.4.16.4" evidence="14"/>
<dbReference type="NCBIfam" id="TIGR03423">
    <property type="entry name" value="pbp2_mrdA"/>
    <property type="match status" value="1"/>
</dbReference>
<evidence type="ECO:0000256" key="8">
    <source>
        <dbReference type="ARBA" id="ARBA00022801"/>
    </source>
</evidence>
<evidence type="ECO:0000256" key="6">
    <source>
        <dbReference type="ARBA" id="ARBA00022670"/>
    </source>
</evidence>
<keyword evidence="11 14" id="KW-1133">Transmembrane helix</keyword>
<keyword evidence="6 14" id="KW-0645">Protease</keyword>
<evidence type="ECO:0000256" key="1">
    <source>
        <dbReference type="ARBA" id="ARBA00004167"/>
    </source>
</evidence>
<dbReference type="SUPFAM" id="SSF56601">
    <property type="entry name" value="beta-lactamase/transpeptidase-like"/>
    <property type="match status" value="1"/>
</dbReference>
<reference evidence="17 18" key="1">
    <citation type="submission" date="2023-12" db="EMBL/GenBank/DDBJ databases">
        <title>Thiobacillus sedimentum sp. nov., a chemolithoautotrophic sulfur-oxidizing bacterium isolated from freshwater sediment.</title>
        <authorList>
            <person name="Luo J."/>
            <person name="Dai C."/>
        </authorList>
    </citation>
    <scope>NUCLEOTIDE SEQUENCE [LARGE SCALE GENOMIC DNA]</scope>
    <source>
        <strain evidence="17 18">SCUT-2</strain>
    </source>
</reference>
<gene>
    <name evidence="14 17" type="primary">mrdA</name>
    <name evidence="17" type="ORF">VA613_01620</name>
</gene>
<evidence type="ECO:0000313" key="17">
    <source>
        <dbReference type="EMBL" id="WRS39593.1"/>
    </source>
</evidence>
<feature type="binding site" evidence="14">
    <location>
        <position position="375"/>
    </location>
    <ligand>
        <name>Zn(2+)</name>
        <dbReference type="ChEBI" id="CHEBI:29105"/>
    </ligand>
</feature>
<evidence type="ECO:0000256" key="10">
    <source>
        <dbReference type="ARBA" id="ARBA00022984"/>
    </source>
</evidence>
<evidence type="ECO:0000256" key="4">
    <source>
        <dbReference type="ARBA" id="ARBA00022519"/>
    </source>
</evidence>
<keyword evidence="13 14" id="KW-0961">Cell wall biogenesis/degradation</keyword>
<accession>A0ABZ1CKQ7</accession>
<keyword evidence="8 14" id="KW-0378">Hydrolase</keyword>
<feature type="domain" description="Penicillin-binding protein dimerisation" evidence="16">
    <location>
        <begin position="64"/>
        <end position="237"/>
    </location>
</feature>
<dbReference type="RefSeq" id="WP_324780124.1">
    <property type="nucleotide sequence ID" value="NZ_CP141769.1"/>
</dbReference>
<feature type="domain" description="Penicillin-binding protein transpeptidase" evidence="15">
    <location>
        <begin position="271"/>
        <end position="609"/>
    </location>
</feature>
<evidence type="ECO:0000313" key="18">
    <source>
        <dbReference type="Proteomes" id="UP001334732"/>
    </source>
</evidence>
<dbReference type="InterPro" id="IPR012338">
    <property type="entry name" value="Beta-lactam/transpept-like"/>
</dbReference>
<dbReference type="Gene3D" id="3.40.710.10">
    <property type="entry name" value="DD-peptidase/beta-lactamase superfamily"/>
    <property type="match status" value="1"/>
</dbReference>
<name>A0ABZ1CKQ7_9PROT</name>
<dbReference type="HAMAP" id="MF_02081">
    <property type="entry name" value="MrdA_transpept"/>
    <property type="match status" value="1"/>
</dbReference>
<evidence type="ECO:0000256" key="3">
    <source>
        <dbReference type="ARBA" id="ARBA00022475"/>
    </source>
</evidence>
<comment type="function">
    <text evidence="14">Catalyzes cross-linking of the peptidoglycan cell wall.</text>
</comment>
<keyword evidence="3 14" id="KW-1003">Cell membrane</keyword>
<evidence type="ECO:0000256" key="13">
    <source>
        <dbReference type="ARBA" id="ARBA00023316"/>
    </source>
</evidence>
<keyword evidence="18" id="KW-1185">Reference proteome</keyword>
<dbReference type="Proteomes" id="UP001334732">
    <property type="component" value="Chromosome"/>
</dbReference>
<feature type="binding site" evidence="14">
    <location>
        <position position="388"/>
    </location>
    <ligand>
        <name>Zn(2+)</name>
        <dbReference type="ChEBI" id="CHEBI:29105"/>
    </ligand>
</feature>
<evidence type="ECO:0000259" key="15">
    <source>
        <dbReference type="Pfam" id="PF00905"/>
    </source>
</evidence>
<keyword evidence="14" id="KW-0479">Metal-binding</keyword>
<dbReference type="Gene3D" id="3.90.1310.10">
    <property type="entry name" value="Penicillin-binding protein 2a (Domain 2)"/>
    <property type="match status" value="1"/>
</dbReference>
<evidence type="ECO:0000256" key="11">
    <source>
        <dbReference type="ARBA" id="ARBA00022989"/>
    </source>
</evidence>
<comment type="catalytic activity">
    <reaction evidence="14">
        <text>Preferential cleavage: (Ac)2-L-Lys-D-Ala-|-D-Ala. Also transpeptidation of peptidyl-alanyl moieties that are N-acyl substituents of D-alanine.</text>
        <dbReference type="EC" id="3.4.16.4"/>
    </reaction>
</comment>
<comment type="pathway">
    <text evidence="14">Cell wall biogenesis; peptidoglycan biosynthesis.</text>
</comment>
<evidence type="ECO:0000256" key="12">
    <source>
        <dbReference type="ARBA" id="ARBA00023136"/>
    </source>
</evidence>
<dbReference type="PANTHER" id="PTHR30627:SF2">
    <property type="entry name" value="PEPTIDOGLYCAN D,D-TRANSPEPTIDASE MRDA"/>
    <property type="match status" value="1"/>
</dbReference>
<keyword evidence="7 14" id="KW-0812">Transmembrane</keyword>
<evidence type="ECO:0000256" key="14">
    <source>
        <dbReference type="HAMAP-Rule" id="MF_02081"/>
    </source>
</evidence>
<dbReference type="SUPFAM" id="SSF56519">
    <property type="entry name" value="Penicillin binding protein dimerisation domain"/>
    <property type="match status" value="1"/>
</dbReference>
<dbReference type="InterPro" id="IPR001460">
    <property type="entry name" value="PCN-bd_Tpept"/>
</dbReference>
<dbReference type="Gene3D" id="3.30.1390.30">
    <property type="entry name" value="Penicillin-binding protein 2a, domain 3"/>
    <property type="match status" value="1"/>
</dbReference>
<dbReference type="Pfam" id="PF03717">
    <property type="entry name" value="PBP_dimer"/>
    <property type="match status" value="1"/>
</dbReference>
<keyword evidence="12 14" id="KW-0472">Membrane</keyword>
<keyword evidence="10 14" id="KW-0573">Peptidoglycan synthesis</keyword>
<keyword evidence="9 14" id="KW-0133">Cell shape</keyword>
<feature type="binding site" evidence="14">
    <location>
        <position position="369"/>
    </location>
    <ligand>
        <name>Zn(2+)</name>
        <dbReference type="ChEBI" id="CHEBI:29105"/>
    </ligand>
</feature>
<dbReference type="InterPro" id="IPR050515">
    <property type="entry name" value="Beta-lactam/transpept"/>
</dbReference>
<keyword evidence="14" id="KW-0862">Zinc</keyword>
<sequence length="630" mass="69007">MPLATPLKNLDRELARFHGRLKAGAVFVVLLAAALLGRGYYLQVTQHDYYIQRAESNRISLVPTAPNRGLILDRKGRILAENYSAYTLELTRTRASDLEATLAEVGKLIEITPGELRRFRRLLAESHEFETVPLKSKLTDEEVAILAANHYRLPGAQVKARLFRNYRAGPGMAHVVGFIGRINDRDLKALRASGREENYRGTVHIGKTGLEQSYEAVLHGRTGFDQMETDASGRAVRMLSRIPPVPGKDLRLYLDAGLQAVAEHAFGDYTGGLVALDPNTGGVLAMVSKPGFDPNLFVDGIDPETWKTLNESPERPMVNRVLRGIYPPGSTIKPFMGLAGLETGVRTPSDSIVDPGYFMLPNSSHQYRDWKRGGHGIVDLRRAIAQSCDTYFYKLAVDLGIDRMHDFLEKFSFGEKTGIDLDGESPGLLPSREWKERRWKKIWYPGETVIAGIGQGYHLTTPLQLATATAMIANGGKRIEPRLVEAMRDPLTHVWQPLAPVVRDQVPIKPEDLAVVRQGMVDVVHPGGTASVAGAGAPYTMAGKTGTAQVVGIKQGARYDASRLARQYRDHALFIAYAPAENPRIAIAVLVENGGHGGSTAAPIARAVFDYYLTGKLPGSMKAEGNDASD</sequence>
<dbReference type="GO" id="GO:0009002">
    <property type="term" value="F:serine-type D-Ala-D-Ala carboxypeptidase activity"/>
    <property type="evidence" value="ECO:0007669"/>
    <property type="project" value="UniProtKB-EC"/>
</dbReference>
<evidence type="ECO:0000259" key="16">
    <source>
        <dbReference type="Pfam" id="PF03717"/>
    </source>
</evidence>
<comment type="similarity">
    <text evidence="14">Belongs to the transpeptidase family. MrdA subfamily.</text>
</comment>
<dbReference type="EMBL" id="CP141769">
    <property type="protein sequence ID" value="WRS39593.1"/>
    <property type="molecule type" value="Genomic_DNA"/>
</dbReference>
<feature type="binding site" evidence="14">
    <location>
        <position position="354"/>
    </location>
    <ligand>
        <name>Zn(2+)</name>
        <dbReference type="ChEBI" id="CHEBI:29105"/>
    </ligand>
</feature>
<comment type="cofactor">
    <cofactor evidence="14">
        <name>Zn(2+)</name>
        <dbReference type="ChEBI" id="CHEBI:29105"/>
    </cofactor>
    <text evidence="14">Binds one Zn(2+) ion per subunit.</text>
</comment>